<keyword evidence="4" id="KW-1185">Reference proteome</keyword>
<dbReference type="GO" id="GO:0005615">
    <property type="term" value="C:extracellular space"/>
    <property type="evidence" value="ECO:0007669"/>
    <property type="project" value="TreeGrafter"/>
</dbReference>
<dbReference type="InterPro" id="IPR014716">
    <property type="entry name" value="Fibrinogen_a/b/g_C_1"/>
</dbReference>
<dbReference type="CDD" id="cd00087">
    <property type="entry name" value="FReD"/>
    <property type="match status" value="1"/>
</dbReference>
<name>A0AAV6UAF7_9ARAC</name>
<feature type="non-terminal residue" evidence="3">
    <location>
        <position position="1"/>
    </location>
</feature>
<organism evidence="3 4">
    <name type="scientific">Oedothorax gibbosus</name>
    <dbReference type="NCBI Taxonomy" id="931172"/>
    <lineage>
        <taxon>Eukaryota</taxon>
        <taxon>Metazoa</taxon>
        <taxon>Ecdysozoa</taxon>
        <taxon>Arthropoda</taxon>
        <taxon>Chelicerata</taxon>
        <taxon>Arachnida</taxon>
        <taxon>Araneae</taxon>
        <taxon>Araneomorphae</taxon>
        <taxon>Entelegynae</taxon>
        <taxon>Araneoidea</taxon>
        <taxon>Linyphiidae</taxon>
        <taxon>Erigoninae</taxon>
        <taxon>Oedothorax</taxon>
    </lineage>
</organism>
<sequence>SGRLPLSGQSGRSSTNKDRSLDNLVESLGRSTREIRQEIQQGIQGIDTKLQNLTALASSRPSCDPLDTSESIVSPRRAIMPPEQSLRSAERRAKIDTCTKTVQNVPNPKSCADLRKGGATCDGIYVIFPKGRRAVRVQCDMTTQGGGWTILMRRGDYGDKMTSFNRNWLSYKNGFGDTEGEFWLGNDVLNFMTTEEPNILRVHMSSFDGDQINLDYSSFSVGNESSSYRLHVGPPVAGQSTPAANSLTYHNGHPFSTFDRKNDNFEQNCAATYKGGWWFNGCYFGFLTGEYFKQGEKRENWQGILWYDWKGHVALKGAEMMVRPKNFEM</sequence>
<dbReference type="AlphaFoldDB" id="A0AAV6UAF7"/>
<dbReference type="InterPro" id="IPR036056">
    <property type="entry name" value="Fibrinogen-like_C"/>
</dbReference>
<dbReference type="InterPro" id="IPR050373">
    <property type="entry name" value="Fibrinogen_C-term_domain"/>
</dbReference>
<gene>
    <name evidence="3" type="ORF">JTE90_013179</name>
</gene>
<dbReference type="SMART" id="SM00186">
    <property type="entry name" value="FBG"/>
    <property type="match status" value="1"/>
</dbReference>
<dbReference type="NCBIfam" id="NF040941">
    <property type="entry name" value="GGGWT_bact"/>
    <property type="match status" value="1"/>
</dbReference>
<feature type="domain" description="Fibrinogen C-terminal" evidence="2">
    <location>
        <begin position="102"/>
        <end position="326"/>
    </location>
</feature>
<dbReference type="PROSITE" id="PS51406">
    <property type="entry name" value="FIBRINOGEN_C_2"/>
    <property type="match status" value="1"/>
</dbReference>
<evidence type="ECO:0000256" key="1">
    <source>
        <dbReference type="SAM" id="MobiDB-lite"/>
    </source>
</evidence>
<evidence type="ECO:0000259" key="2">
    <source>
        <dbReference type="PROSITE" id="PS51406"/>
    </source>
</evidence>
<accession>A0AAV6UAF7</accession>
<protein>
    <recommendedName>
        <fullName evidence="2">Fibrinogen C-terminal domain-containing protein</fullName>
    </recommendedName>
</protein>
<evidence type="ECO:0000313" key="4">
    <source>
        <dbReference type="Proteomes" id="UP000827092"/>
    </source>
</evidence>
<comment type="caution">
    <text evidence="3">The sequence shown here is derived from an EMBL/GenBank/DDBJ whole genome shotgun (WGS) entry which is preliminary data.</text>
</comment>
<feature type="region of interest" description="Disordered" evidence="1">
    <location>
        <begin position="1"/>
        <end position="23"/>
    </location>
</feature>
<reference evidence="3 4" key="1">
    <citation type="journal article" date="2022" name="Nat. Ecol. Evol.">
        <title>A masculinizing supergene underlies an exaggerated male reproductive morph in a spider.</title>
        <authorList>
            <person name="Hendrickx F."/>
            <person name="De Corte Z."/>
            <person name="Sonet G."/>
            <person name="Van Belleghem S.M."/>
            <person name="Kostlbacher S."/>
            <person name="Vangestel C."/>
        </authorList>
    </citation>
    <scope>NUCLEOTIDE SEQUENCE [LARGE SCALE GENOMIC DNA]</scope>
    <source>
        <strain evidence="3">W744_W776</strain>
    </source>
</reference>
<dbReference type="PANTHER" id="PTHR19143:SF327">
    <property type="entry name" value="FI21813P1-RELATED"/>
    <property type="match status" value="1"/>
</dbReference>
<dbReference type="EMBL" id="JAFNEN010000528">
    <property type="protein sequence ID" value="KAG8181214.1"/>
    <property type="molecule type" value="Genomic_DNA"/>
</dbReference>
<dbReference type="Pfam" id="PF00147">
    <property type="entry name" value="Fibrinogen_C"/>
    <property type="match status" value="1"/>
</dbReference>
<dbReference type="SUPFAM" id="SSF56496">
    <property type="entry name" value="Fibrinogen C-terminal domain-like"/>
    <property type="match status" value="1"/>
</dbReference>
<dbReference type="Proteomes" id="UP000827092">
    <property type="component" value="Unassembled WGS sequence"/>
</dbReference>
<proteinExistence type="predicted"/>
<dbReference type="Gene3D" id="3.90.215.10">
    <property type="entry name" value="Gamma Fibrinogen, chain A, domain 1"/>
    <property type="match status" value="1"/>
</dbReference>
<dbReference type="InterPro" id="IPR002181">
    <property type="entry name" value="Fibrinogen_a/b/g_C_dom"/>
</dbReference>
<evidence type="ECO:0000313" key="3">
    <source>
        <dbReference type="EMBL" id="KAG8181214.1"/>
    </source>
</evidence>
<dbReference type="PANTHER" id="PTHR19143">
    <property type="entry name" value="FIBRINOGEN/TENASCIN/ANGIOPOEITIN"/>
    <property type="match status" value="1"/>
</dbReference>